<dbReference type="eggNOG" id="COG0578">
    <property type="taxonomic scope" value="Bacteria"/>
</dbReference>
<keyword evidence="5" id="KW-0560">Oxidoreductase</keyword>
<evidence type="ECO:0000259" key="8">
    <source>
        <dbReference type="Pfam" id="PF16901"/>
    </source>
</evidence>
<gene>
    <name evidence="9" type="ordered locus">Acel_0029</name>
</gene>
<dbReference type="STRING" id="351607.Acel_0029"/>
<feature type="domain" description="FAD dependent oxidoreductase" evidence="7">
    <location>
        <begin position="29"/>
        <end position="388"/>
    </location>
</feature>
<feature type="transmembrane region" description="Helical" evidence="6">
    <location>
        <begin position="26"/>
        <end position="47"/>
    </location>
</feature>
<dbReference type="AlphaFoldDB" id="A0LQU5"/>
<keyword evidence="4" id="KW-0274">FAD</keyword>
<evidence type="ECO:0000256" key="1">
    <source>
        <dbReference type="ARBA" id="ARBA00001974"/>
    </source>
</evidence>
<evidence type="ECO:0000313" key="9">
    <source>
        <dbReference type="EMBL" id="ABK51805.1"/>
    </source>
</evidence>
<dbReference type="PANTHER" id="PTHR11985">
    <property type="entry name" value="GLYCEROL-3-PHOSPHATE DEHYDROGENASE"/>
    <property type="match status" value="1"/>
</dbReference>
<comment type="cofactor">
    <cofactor evidence="1">
        <name>FAD</name>
        <dbReference type="ChEBI" id="CHEBI:57692"/>
    </cofactor>
</comment>
<dbReference type="InterPro" id="IPR031656">
    <property type="entry name" value="DAO_C"/>
</dbReference>
<evidence type="ECO:0000256" key="3">
    <source>
        <dbReference type="ARBA" id="ARBA00022630"/>
    </source>
</evidence>
<feature type="domain" description="Alpha-glycerophosphate oxidase C-terminal" evidence="8">
    <location>
        <begin position="413"/>
        <end position="506"/>
    </location>
</feature>
<dbReference type="InParanoid" id="A0LQU5"/>
<dbReference type="SUPFAM" id="SSF51905">
    <property type="entry name" value="FAD/NAD(P)-binding domain"/>
    <property type="match status" value="1"/>
</dbReference>
<evidence type="ECO:0000256" key="6">
    <source>
        <dbReference type="SAM" id="Phobius"/>
    </source>
</evidence>
<keyword evidence="6" id="KW-0472">Membrane</keyword>
<evidence type="ECO:0000256" key="5">
    <source>
        <dbReference type="ARBA" id="ARBA00023002"/>
    </source>
</evidence>
<keyword evidence="3" id="KW-0285">Flavoprotein</keyword>
<evidence type="ECO:0000256" key="4">
    <source>
        <dbReference type="ARBA" id="ARBA00022827"/>
    </source>
</evidence>
<keyword evidence="6" id="KW-1133">Transmembrane helix</keyword>
<dbReference type="KEGG" id="ace:Acel_0029"/>
<dbReference type="Gene3D" id="3.30.9.10">
    <property type="entry name" value="D-Amino Acid Oxidase, subunit A, domain 2"/>
    <property type="match status" value="1"/>
</dbReference>
<dbReference type="FunCoup" id="A0LQU5">
    <property type="interactions" value="234"/>
</dbReference>
<dbReference type="Pfam" id="PF16901">
    <property type="entry name" value="DAO_C"/>
    <property type="match status" value="1"/>
</dbReference>
<dbReference type="InterPro" id="IPR038299">
    <property type="entry name" value="DAO_C_sf"/>
</dbReference>
<evidence type="ECO:0000259" key="7">
    <source>
        <dbReference type="Pfam" id="PF01266"/>
    </source>
</evidence>
<dbReference type="PANTHER" id="PTHR11985:SF31">
    <property type="entry name" value="GLYCEROL-3-PHOSPHATE DEHYDROGENASE 2"/>
    <property type="match status" value="1"/>
</dbReference>
<proteinExistence type="inferred from homology"/>
<evidence type="ECO:0000256" key="2">
    <source>
        <dbReference type="ARBA" id="ARBA00007330"/>
    </source>
</evidence>
<keyword evidence="6" id="KW-0812">Transmembrane</keyword>
<dbReference type="HOGENOM" id="CLU_015740_5_1_11"/>
<name>A0LQU5_ACIC1</name>
<dbReference type="Gene3D" id="1.10.8.870">
    <property type="entry name" value="Alpha-glycerophosphate oxidase, cap domain"/>
    <property type="match status" value="1"/>
</dbReference>
<dbReference type="Gene3D" id="3.50.50.60">
    <property type="entry name" value="FAD/NAD(P)-binding domain"/>
    <property type="match status" value="1"/>
</dbReference>
<dbReference type="InterPro" id="IPR000447">
    <property type="entry name" value="G3P_DH_FAD-dep"/>
</dbReference>
<protein>
    <submittedName>
        <fullName evidence="9">FAD dependent oxidoreductase</fullName>
    </submittedName>
</protein>
<dbReference type="Pfam" id="PF01266">
    <property type="entry name" value="DAO"/>
    <property type="match status" value="1"/>
</dbReference>
<sequence>MGSRRSPVTRAAQVRRQLTRTTLQHGIFDVLVVGGGIIGLSTAWHAARSGLRVALVEAGDFAGATSSASTKLVHGGLRYLAMGDLRLVYENHTERRALGDELAPHLVRPLPFLVPLYEGGPYGRVRVGAGMLVYSALSKFDDGPGKLLSARRAAQMVPALRLDGLRGCGLYYDHQMNDARVALMVAHAASECGAVLANYSAVTGFLVENGRMSGACVVDRLDGTEYAVAARAVVNATGPWVDHVRRLEDPDAAPSVQLSKGAHLVVRLHAPADGEAPPWRAALTVPLADGRVSFAIPWEDQLLLGTTDEPYDGDPAAVQCTDADEARILSEAGQAIDPAWLAKVEVRYRFAGLRVLPRSEQDTQHIRRETVISRGRYGLVSVAGGKWTTFRRIGLDVLRQIAETLGGTAIDDHRMMLPGAAHPDAVARILRAAHPELPADVVAHLAGHYGTYAHEISRILTADPRLAERIHPDGPDIWAQVAYAVTDEWACTVDDILRRRTTVEVRGLATPEVHAEVERWLQRTGVNPMSRWLARWTRPWPSGRKAVRSAVRRVS</sequence>
<dbReference type="GO" id="GO:0046168">
    <property type="term" value="P:glycerol-3-phosphate catabolic process"/>
    <property type="evidence" value="ECO:0007669"/>
    <property type="project" value="TreeGrafter"/>
</dbReference>
<reference evidence="9 10" key="1">
    <citation type="journal article" date="2009" name="Genome Res.">
        <title>Complete genome of the cellulolytic thermophile Acidothermus cellulolyticus 11B provides insights into its ecophysiological and evolutionary adaptations.</title>
        <authorList>
            <person name="Barabote R.D."/>
            <person name="Xie G."/>
            <person name="Leu D.H."/>
            <person name="Normand P."/>
            <person name="Necsulea A."/>
            <person name="Daubin V."/>
            <person name="Medigue C."/>
            <person name="Adney W.S."/>
            <person name="Xu X.C."/>
            <person name="Lapidus A."/>
            <person name="Parales R.E."/>
            <person name="Detter C."/>
            <person name="Pujic P."/>
            <person name="Bruce D."/>
            <person name="Lavire C."/>
            <person name="Challacombe J.F."/>
            <person name="Brettin T.S."/>
            <person name="Berry A.M."/>
        </authorList>
    </citation>
    <scope>NUCLEOTIDE SEQUENCE [LARGE SCALE GENOMIC DNA]</scope>
    <source>
        <strain evidence="10">ATCC 43068 / DSM 8971 / 11B</strain>
    </source>
</reference>
<dbReference type="Proteomes" id="UP000008221">
    <property type="component" value="Chromosome"/>
</dbReference>
<keyword evidence="10" id="KW-1185">Reference proteome</keyword>
<dbReference type="EMBL" id="CP000481">
    <property type="protein sequence ID" value="ABK51805.1"/>
    <property type="molecule type" value="Genomic_DNA"/>
</dbReference>
<dbReference type="OrthoDB" id="9766796at2"/>
<dbReference type="PRINTS" id="PR01001">
    <property type="entry name" value="FADG3PDH"/>
</dbReference>
<dbReference type="InterPro" id="IPR006076">
    <property type="entry name" value="FAD-dep_OxRdtase"/>
</dbReference>
<organism evidence="9 10">
    <name type="scientific">Acidothermus cellulolyticus (strain ATCC 43068 / DSM 8971 / 11B)</name>
    <dbReference type="NCBI Taxonomy" id="351607"/>
    <lineage>
        <taxon>Bacteria</taxon>
        <taxon>Bacillati</taxon>
        <taxon>Actinomycetota</taxon>
        <taxon>Actinomycetes</taxon>
        <taxon>Acidothermales</taxon>
        <taxon>Acidothermaceae</taxon>
        <taxon>Acidothermus</taxon>
    </lineage>
</organism>
<accession>A0LQU5</accession>
<dbReference type="InterPro" id="IPR036188">
    <property type="entry name" value="FAD/NAD-bd_sf"/>
</dbReference>
<dbReference type="GO" id="GO:0004368">
    <property type="term" value="F:glycerol-3-phosphate dehydrogenase (quinone) activity"/>
    <property type="evidence" value="ECO:0007669"/>
    <property type="project" value="InterPro"/>
</dbReference>
<comment type="similarity">
    <text evidence="2">Belongs to the FAD-dependent glycerol-3-phosphate dehydrogenase family.</text>
</comment>
<evidence type="ECO:0000313" key="10">
    <source>
        <dbReference type="Proteomes" id="UP000008221"/>
    </source>
</evidence>